<dbReference type="PANTHER" id="PTHR13847">
    <property type="entry name" value="SARCOSINE DEHYDROGENASE-RELATED"/>
    <property type="match status" value="1"/>
</dbReference>
<dbReference type="SUPFAM" id="SSF54373">
    <property type="entry name" value="FAD-linked reductases, C-terminal domain"/>
    <property type="match status" value="1"/>
</dbReference>
<sequence length="456" mass="49609">MNDTHRPDDTDQSLAPDQQLVGAAEPAEPGGRWRCSLEELPPAPGRTGRVAVVGAGMVGLATAWFLQQRGVDVDVLERNEIAAGSSWGNAGWLAPALTTPLPEPAVLRYGMRAALDPASPVYVPISLEASLWRFLAGFARNCTTHRWRRGMAAYRGVNRQALDAFDELAAGGVEAPTQPADPFLVCFSHADERARLLEELGELERIGQKLGFDVLTGEQARERAPILTEHVAAAVQLHDQRFIDPPRYLAALADAVRGRGAVISENTRVSDVFDDGQQVWVRSRTGMHRYDAAVIATGAWLPELGYRFGVRVPVQAGRGYSFTVAAERLPDGPVYLPVQRVACTPLGERLRIAGMMEFRDPDEPLDQRRVQAIVNAARPFLRGVDLDERQDEWVGSRPCTTDGLPLVGPTSSPRVFAAGGHGMWGIGLGPLTGRLLADAIVTGNVPYDLQPFRPIR</sequence>
<accession>A0ABP8XHT5</accession>
<feature type="domain" description="FAD dependent oxidoreductase" evidence="2">
    <location>
        <begin position="49"/>
        <end position="438"/>
    </location>
</feature>
<evidence type="ECO:0000259" key="2">
    <source>
        <dbReference type="Pfam" id="PF01266"/>
    </source>
</evidence>
<dbReference type="Gene3D" id="3.30.9.10">
    <property type="entry name" value="D-Amino Acid Oxidase, subunit A, domain 2"/>
    <property type="match status" value="1"/>
</dbReference>
<comment type="caution">
    <text evidence="3">The sequence shown here is derived from an EMBL/GenBank/DDBJ whole genome shotgun (WGS) entry which is preliminary data.</text>
</comment>
<dbReference type="InterPro" id="IPR036188">
    <property type="entry name" value="FAD/NAD-bd_sf"/>
</dbReference>
<dbReference type="RefSeq" id="WP_345383658.1">
    <property type="nucleotide sequence ID" value="NZ_BAABIC010000023.1"/>
</dbReference>
<dbReference type="EMBL" id="BAABIC010000023">
    <property type="protein sequence ID" value="GAA4707154.1"/>
    <property type="molecule type" value="Genomic_DNA"/>
</dbReference>
<keyword evidence="4" id="KW-1185">Reference proteome</keyword>
<keyword evidence="1" id="KW-0560">Oxidoreductase</keyword>
<protein>
    <submittedName>
        <fullName evidence="3">FAD-dependent oxidoreductase</fullName>
    </submittedName>
</protein>
<dbReference type="PRINTS" id="PR00419">
    <property type="entry name" value="ADXRDTASE"/>
</dbReference>
<organism evidence="3 4">
    <name type="scientific">Pseudonocardia yuanmonensis</name>
    <dbReference type="NCBI Taxonomy" id="1095914"/>
    <lineage>
        <taxon>Bacteria</taxon>
        <taxon>Bacillati</taxon>
        <taxon>Actinomycetota</taxon>
        <taxon>Actinomycetes</taxon>
        <taxon>Pseudonocardiales</taxon>
        <taxon>Pseudonocardiaceae</taxon>
        <taxon>Pseudonocardia</taxon>
    </lineage>
</organism>
<evidence type="ECO:0000313" key="3">
    <source>
        <dbReference type="EMBL" id="GAA4707154.1"/>
    </source>
</evidence>
<reference evidence="4" key="1">
    <citation type="journal article" date="2019" name="Int. J. Syst. Evol. Microbiol.">
        <title>The Global Catalogue of Microorganisms (GCM) 10K type strain sequencing project: providing services to taxonomists for standard genome sequencing and annotation.</title>
        <authorList>
            <consortium name="The Broad Institute Genomics Platform"/>
            <consortium name="The Broad Institute Genome Sequencing Center for Infectious Disease"/>
            <person name="Wu L."/>
            <person name="Ma J."/>
        </authorList>
    </citation>
    <scope>NUCLEOTIDE SEQUENCE [LARGE SCALE GENOMIC DNA]</scope>
    <source>
        <strain evidence="4">JCM 18055</strain>
    </source>
</reference>
<dbReference type="Pfam" id="PF01266">
    <property type="entry name" value="DAO"/>
    <property type="match status" value="1"/>
</dbReference>
<proteinExistence type="predicted"/>
<dbReference type="Gene3D" id="3.50.50.60">
    <property type="entry name" value="FAD/NAD(P)-binding domain"/>
    <property type="match status" value="2"/>
</dbReference>
<evidence type="ECO:0000313" key="4">
    <source>
        <dbReference type="Proteomes" id="UP001500325"/>
    </source>
</evidence>
<dbReference type="Proteomes" id="UP001500325">
    <property type="component" value="Unassembled WGS sequence"/>
</dbReference>
<dbReference type="InterPro" id="IPR006076">
    <property type="entry name" value="FAD-dep_OxRdtase"/>
</dbReference>
<dbReference type="SUPFAM" id="SSF51905">
    <property type="entry name" value="FAD/NAD(P)-binding domain"/>
    <property type="match status" value="1"/>
</dbReference>
<dbReference type="PANTHER" id="PTHR13847:SF289">
    <property type="entry name" value="GLYCINE OXIDASE"/>
    <property type="match status" value="1"/>
</dbReference>
<evidence type="ECO:0000256" key="1">
    <source>
        <dbReference type="ARBA" id="ARBA00023002"/>
    </source>
</evidence>
<gene>
    <name evidence="3" type="ORF">GCM10023215_54980</name>
</gene>
<name>A0ABP8XHT5_9PSEU</name>